<feature type="compositionally biased region" description="Polar residues" evidence="1">
    <location>
        <begin position="75"/>
        <end position="85"/>
    </location>
</feature>
<feature type="compositionally biased region" description="Basic residues" evidence="1">
    <location>
        <begin position="231"/>
        <end position="261"/>
    </location>
</feature>
<evidence type="ECO:0000313" key="4">
    <source>
        <dbReference type="EMBL" id="EDV55934.1"/>
    </source>
</evidence>
<dbReference type="InterPro" id="IPR000467">
    <property type="entry name" value="G_patch_dom"/>
</dbReference>
<reference evidence="4 5" key="1">
    <citation type="journal article" date="2007" name="Nature">
        <title>Evolution of genes and genomes on the Drosophila phylogeny.</title>
        <authorList>
            <consortium name="Drosophila 12 Genomes Consortium"/>
            <person name="Clark A.G."/>
            <person name="Eisen M.B."/>
            <person name="Smith D.R."/>
            <person name="Bergman C.M."/>
            <person name="Oliver B."/>
            <person name="Markow T.A."/>
            <person name="Kaufman T.C."/>
            <person name="Kellis M."/>
            <person name="Gelbart W."/>
            <person name="Iyer V.N."/>
            <person name="Pollard D.A."/>
            <person name="Sackton T.B."/>
            <person name="Larracuente A.M."/>
            <person name="Singh N.D."/>
            <person name="Abad J.P."/>
            <person name="Abt D.N."/>
            <person name="Adryan B."/>
            <person name="Aguade M."/>
            <person name="Akashi H."/>
            <person name="Anderson W.W."/>
            <person name="Aquadro C.F."/>
            <person name="Ardell D.H."/>
            <person name="Arguello R."/>
            <person name="Artieri C.G."/>
            <person name="Barbash D.A."/>
            <person name="Barker D."/>
            <person name="Barsanti P."/>
            <person name="Batterham P."/>
            <person name="Batzoglou S."/>
            <person name="Begun D."/>
            <person name="Bhutkar A."/>
            <person name="Blanco E."/>
            <person name="Bosak S.A."/>
            <person name="Bradley R.K."/>
            <person name="Brand A.D."/>
            <person name="Brent M.R."/>
            <person name="Brooks A.N."/>
            <person name="Brown R.H."/>
            <person name="Butlin R.K."/>
            <person name="Caggese C."/>
            <person name="Calvi B.R."/>
            <person name="Bernardo de Carvalho A."/>
            <person name="Caspi A."/>
            <person name="Castrezana S."/>
            <person name="Celniker S.E."/>
            <person name="Chang J.L."/>
            <person name="Chapple C."/>
            <person name="Chatterji S."/>
            <person name="Chinwalla A."/>
            <person name="Civetta A."/>
            <person name="Clifton S.W."/>
            <person name="Comeron J.M."/>
            <person name="Costello J.C."/>
            <person name="Coyne J.A."/>
            <person name="Daub J."/>
            <person name="David R.G."/>
            <person name="Delcher A.L."/>
            <person name="Delehaunty K."/>
            <person name="Do C.B."/>
            <person name="Ebling H."/>
            <person name="Edwards K."/>
            <person name="Eickbush T."/>
            <person name="Evans J.D."/>
            <person name="Filipski A."/>
            <person name="Findeiss S."/>
            <person name="Freyhult E."/>
            <person name="Fulton L."/>
            <person name="Fulton R."/>
            <person name="Garcia A.C."/>
            <person name="Gardiner A."/>
            <person name="Garfield D.A."/>
            <person name="Garvin B.E."/>
            <person name="Gibson G."/>
            <person name="Gilbert D."/>
            <person name="Gnerre S."/>
            <person name="Godfrey J."/>
            <person name="Good R."/>
            <person name="Gotea V."/>
            <person name="Gravely B."/>
            <person name="Greenberg A.J."/>
            <person name="Griffiths-Jones S."/>
            <person name="Gross S."/>
            <person name="Guigo R."/>
            <person name="Gustafson E.A."/>
            <person name="Haerty W."/>
            <person name="Hahn M.W."/>
            <person name="Halligan D.L."/>
            <person name="Halpern A.L."/>
            <person name="Halter G.M."/>
            <person name="Han M.V."/>
            <person name="Heger A."/>
            <person name="Hillier L."/>
            <person name="Hinrichs A.S."/>
            <person name="Holmes I."/>
            <person name="Hoskins R.A."/>
            <person name="Hubisz M.J."/>
            <person name="Hultmark D."/>
            <person name="Huntley M.A."/>
            <person name="Jaffe D.B."/>
            <person name="Jagadeeshan S."/>
            <person name="Jeck W.R."/>
            <person name="Johnson J."/>
            <person name="Jones C.D."/>
            <person name="Jordan W.C."/>
            <person name="Karpen G.H."/>
            <person name="Kataoka E."/>
            <person name="Keightley P.D."/>
            <person name="Kheradpour P."/>
            <person name="Kirkness E.F."/>
            <person name="Koerich L.B."/>
            <person name="Kristiansen K."/>
            <person name="Kudrna D."/>
            <person name="Kulathinal R.J."/>
            <person name="Kumar S."/>
            <person name="Kwok R."/>
            <person name="Lander E."/>
            <person name="Langley C.H."/>
            <person name="Lapoint R."/>
            <person name="Lazzaro B.P."/>
            <person name="Lee S.J."/>
            <person name="Levesque L."/>
            <person name="Li R."/>
            <person name="Lin C.F."/>
            <person name="Lin M.F."/>
            <person name="Lindblad-Toh K."/>
            <person name="Llopart A."/>
            <person name="Long M."/>
            <person name="Low L."/>
            <person name="Lozovsky E."/>
            <person name="Lu J."/>
            <person name="Luo M."/>
            <person name="Machado C.A."/>
            <person name="Makalowski W."/>
            <person name="Marzo M."/>
            <person name="Matsuda M."/>
            <person name="Matzkin L."/>
            <person name="McAllister B."/>
            <person name="McBride C.S."/>
            <person name="McKernan B."/>
            <person name="McKernan K."/>
            <person name="Mendez-Lago M."/>
            <person name="Minx P."/>
            <person name="Mollenhauer M.U."/>
            <person name="Montooth K."/>
            <person name="Mount S.M."/>
            <person name="Mu X."/>
            <person name="Myers E."/>
            <person name="Negre B."/>
            <person name="Newfeld S."/>
            <person name="Nielsen R."/>
            <person name="Noor M.A."/>
            <person name="O'Grady P."/>
            <person name="Pachter L."/>
            <person name="Papaceit M."/>
            <person name="Parisi M.J."/>
            <person name="Parisi M."/>
            <person name="Parts L."/>
            <person name="Pedersen J.S."/>
            <person name="Pesole G."/>
            <person name="Phillippy A.M."/>
            <person name="Ponting C.P."/>
            <person name="Pop M."/>
            <person name="Porcelli D."/>
            <person name="Powell J.R."/>
            <person name="Prohaska S."/>
            <person name="Pruitt K."/>
            <person name="Puig M."/>
            <person name="Quesneville H."/>
            <person name="Ram K.R."/>
            <person name="Rand D."/>
            <person name="Rasmussen M.D."/>
            <person name="Reed L.K."/>
            <person name="Reenan R."/>
            <person name="Reily A."/>
            <person name="Remington K.A."/>
            <person name="Rieger T.T."/>
            <person name="Ritchie M.G."/>
            <person name="Robin C."/>
            <person name="Rogers Y.H."/>
            <person name="Rohde C."/>
            <person name="Rozas J."/>
            <person name="Rubenfield M.J."/>
            <person name="Ruiz A."/>
            <person name="Russo S."/>
            <person name="Salzberg S.L."/>
            <person name="Sanchez-Gracia A."/>
            <person name="Saranga D.J."/>
            <person name="Sato H."/>
            <person name="Schaeffer S.W."/>
            <person name="Schatz M.C."/>
            <person name="Schlenke T."/>
            <person name="Schwartz R."/>
            <person name="Segarra C."/>
            <person name="Singh R.S."/>
            <person name="Sirot L."/>
            <person name="Sirota M."/>
            <person name="Sisneros N.B."/>
            <person name="Smith C.D."/>
            <person name="Smith T.F."/>
            <person name="Spieth J."/>
            <person name="Stage D.E."/>
            <person name="Stark A."/>
            <person name="Stephan W."/>
            <person name="Strausberg R.L."/>
            <person name="Strempel S."/>
            <person name="Sturgill D."/>
            <person name="Sutton G."/>
            <person name="Sutton G.G."/>
            <person name="Tao W."/>
            <person name="Teichmann S."/>
            <person name="Tobari Y.N."/>
            <person name="Tomimura Y."/>
            <person name="Tsolas J.M."/>
            <person name="Valente V.L."/>
            <person name="Venter E."/>
            <person name="Venter J.C."/>
            <person name="Vicario S."/>
            <person name="Vieira F.G."/>
            <person name="Vilella A.J."/>
            <person name="Villasante A."/>
            <person name="Walenz B."/>
            <person name="Wang J."/>
            <person name="Wasserman M."/>
            <person name="Watts T."/>
            <person name="Wilson D."/>
            <person name="Wilson R.K."/>
            <person name="Wing R.A."/>
            <person name="Wolfner M.F."/>
            <person name="Wong A."/>
            <person name="Wong G.K."/>
            <person name="Wu C.I."/>
            <person name="Wu G."/>
            <person name="Yamamoto D."/>
            <person name="Yang H.P."/>
            <person name="Yang S.P."/>
            <person name="Yorke J.A."/>
            <person name="Yoshida K."/>
            <person name="Zdobnov E."/>
            <person name="Zhang P."/>
            <person name="Zhang Y."/>
            <person name="Zimin A.V."/>
            <person name="Baldwin J."/>
            <person name="Abdouelleil A."/>
            <person name="Abdulkadir J."/>
            <person name="Abebe A."/>
            <person name="Abera B."/>
            <person name="Abreu J."/>
            <person name="Acer S.C."/>
            <person name="Aftuck L."/>
            <person name="Alexander A."/>
            <person name="An P."/>
            <person name="Anderson E."/>
            <person name="Anderson S."/>
            <person name="Arachi H."/>
            <person name="Azer M."/>
            <person name="Bachantsang P."/>
            <person name="Barry A."/>
            <person name="Bayul T."/>
            <person name="Berlin A."/>
            <person name="Bessette D."/>
            <person name="Bloom T."/>
            <person name="Blye J."/>
            <person name="Boguslavskiy L."/>
            <person name="Bonnet C."/>
            <person name="Boukhgalter B."/>
            <person name="Bourzgui I."/>
            <person name="Brown A."/>
            <person name="Cahill P."/>
            <person name="Channer S."/>
            <person name="Cheshatsang Y."/>
            <person name="Chuda L."/>
            <person name="Citroen M."/>
            <person name="Collymore A."/>
            <person name="Cooke P."/>
            <person name="Costello M."/>
            <person name="D'Aco K."/>
            <person name="Daza R."/>
            <person name="De Haan G."/>
            <person name="DeGray S."/>
            <person name="DeMaso C."/>
            <person name="Dhargay N."/>
            <person name="Dooley K."/>
            <person name="Dooley E."/>
            <person name="Doricent M."/>
            <person name="Dorje P."/>
            <person name="Dorjee K."/>
            <person name="Dupes A."/>
            <person name="Elong R."/>
            <person name="Falk J."/>
            <person name="Farina A."/>
            <person name="Faro S."/>
            <person name="Ferguson D."/>
            <person name="Fisher S."/>
            <person name="Foley C.D."/>
            <person name="Franke A."/>
            <person name="Friedrich D."/>
            <person name="Gadbois L."/>
            <person name="Gearin G."/>
            <person name="Gearin C.R."/>
            <person name="Giannoukos G."/>
            <person name="Goode T."/>
            <person name="Graham J."/>
            <person name="Grandbois E."/>
            <person name="Grewal S."/>
            <person name="Gyaltsen K."/>
            <person name="Hafez N."/>
            <person name="Hagos B."/>
            <person name="Hall J."/>
            <person name="Henson C."/>
            <person name="Hollinger A."/>
            <person name="Honan T."/>
            <person name="Huard M.D."/>
            <person name="Hughes L."/>
            <person name="Hurhula B."/>
            <person name="Husby M.E."/>
            <person name="Kamat A."/>
            <person name="Kanga B."/>
            <person name="Kashin S."/>
            <person name="Khazanovich D."/>
            <person name="Kisner P."/>
            <person name="Lance K."/>
            <person name="Lara M."/>
            <person name="Lee W."/>
            <person name="Lennon N."/>
            <person name="Letendre F."/>
            <person name="LeVine R."/>
            <person name="Lipovsky A."/>
            <person name="Liu X."/>
            <person name="Liu J."/>
            <person name="Liu S."/>
            <person name="Lokyitsang T."/>
            <person name="Lokyitsang Y."/>
            <person name="Lubonja R."/>
            <person name="Lui A."/>
            <person name="MacDonald P."/>
            <person name="Magnisalis V."/>
            <person name="Maru K."/>
            <person name="Matthews C."/>
            <person name="McCusker W."/>
            <person name="McDonough S."/>
            <person name="Mehta T."/>
            <person name="Meldrim J."/>
            <person name="Meneus L."/>
            <person name="Mihai O."/>
            <person name="Mihalev A."/>
            <person name="Mihova T."/>
            <person name="Mittelman R."/>
            <person name="Mlenga V."/>
            <person name="Montmayeur A."/>
            <person name="Mulrain L."/>
            <person name="Navidi A."/>
            <person name="Naylor J."/>
            <person name="Negash T."/>
            <person name="Nguyen T."/>
            <person name="Nguyen N."/>
            <person name="Nicol R."/>
            <person name="Norbu C."/>
            <person name="Norbu N."/>
            <person name="Novod N."/>
            <person name="O'Neill B."/>
            <person name="Osman S."/>
            <person name="Markiewicz E."/>
            <person name="Oyono O.L."/>
            <person name="Patti C."/>
            <person name="Phunkhang P."/>
            <person name="Pierre F."/>
            <person name="Priest M."/>
            <person name="Raghuraman S."/>
            <person name="Rege F."/>
            <person name="Reyes R."/>
            <person name="Rise C."/>
            <person name="Rogov P."/>
            <person name="Ross K."/>
            <person name="Ryan E."/>
            <person name="Settipalli S."/>
            <person name="Shea T."/>
            <person name="Sherpa N."/>
            <person name="Shi L."/>
            <person name="Shih D."/>
            <person name="Sparrow T."/>
            <person name="Spaulding J."/>
            <person name="Stalker J."/>
            <person name="Stange-Thomann N."/>
            <person name="Stavropoulos S."/>
            <person name="Stone C."/>
            <person name="Strader C."/>
            <person name="Tesfaye S."/>
            <person name="Thomson T."/>
            <person name="Thoulutsang Y."/>
            <person name="Thoulutsang D."/>
            <person name="Topham K."/>
            <person name="Topping I."/>
            <person name="Tsamla T."/>
            <person name="Vassiliev H."/>
            <person name="Vo A."/>
            <person name="Wangchuk T."/>
            <person name="Wangdi T."/>
            <person name="Weiand M."/>
            <person name="Wilkinson J."/>
            <person name="Wilson A."/>
            <person name="Yadav S."/>
            <person name="Young G."/>
            <person name="Yu Q."/>
            <person name="Zembek L."/>
            <person name="Zhong D."/>
            <person name="Zimmer A."/>
            <person name="Zwirko Z."/>
            <person name="Jaffe D.B."/>
            <person name="Alvarez P."/>
            <person name="Brockman W."/>
            <person name="Butler J."/>
            <person name="Chin C."/>
            <person name="Gnerre S."/>
            <person name="Grabherr M."/>
            <person name="Kleber M."/>
            <person name="Mauceli E."/>
            <person name="MacCallum I."/>
        </authorList>
    </citation>
    <scope>NUCLEOTIDE SEQUENCE [LARGE SCALE GENOMIC DNA]</scope>
    <source>
        <strain evidence="4 5">TSC#14021-0224.01</strain>
    </source>
</reference>
<dbReference type="InterPro" id="IPR000253">
    <property type="entry name" value="FHA_dom"/>
</dbReference>
<dbReference type="KEGG" id="der:6548934"/>
<dbReference type="InterPro" id="IPR008984">
    <property type="entry name" value="SMAD_FHA_dom_sf"/>
</dbReference>
<dbReference type="OrthoDB" id="2538319at2759"/>
<dbReference type="eggNOG" id="KOG0154">
    <property type="taxonomic scope" value="Eukaryota"/>
</dbReference>
<dbReference type="SMART" id="SM00240">
    <property type="entry name" value="FHA"/>
    <property type="match status" value="1"/>
</dbReference>
<dbReference type="HOGENOM" id="CLU_023817_0_0_1"/>
<dbReference type="InterPro" id="IPR041591">
    <property type="entry name" value="OCRE"/>
</dbReference>
<proteinExistence type="predicted"/>
<dbReference type="EMBL" id="CH954179">
    <property type="protein sequence ID" value="EDV55934.1"/>
    <property type="molecule type" value="Genomic_DNA"/>
</dbReference>
<feature type="domain" description="FHA" evidence="2">
    <location>
        <begin position="348"/>
        <end position="399"/>
    </location>
</feature>
<evidence type="ECO:0000313" key="5">
    <source>
        <dbReference type="Proteomes" id="UP000008711"/>
    </source>
</evidence>
<reference evidence="4 5" key="2">
    <citation type="journal article" date="2008" name="Bioinformatics">
        <title>Assembly reconciliation.</title>
        <authorList>
            <person name="Zimin A.V."/>
            <person name="Smith D.R."/>
            <person name="Sutton G."/>
            <person name="Yorke J.A."/>
        </authorList>
    </citation>
    <scope>NUCLEOTIDE SEQUENCE [LARGE SCALE GENOMIC DNA]</scope>
    <source>
        <strain evidence="4 5">TSC#14021-0224.01</strain>
    </source>
</reference>
<dbReference type="PANTHER" id="PTHR23106:SF24">
    <property type="entry name" value="ANGIOGENIC FACTOR WITH G PATCH AND FHA DOMAINS 1"/>
    <property type="match status" value="1"/>
</dbReference>
<dbReference type="Pfam" id="PF00498">
    <property type="entry name" value="FHA"/>
    <property type="match status" value="1"/>
</dbReference>
<organism evidence="4 5">
    <name type="scientific">Drosophila erecta</name>
    <name type="common">Fruit fly</name>
    <dbReference type="NCBI Taxonomy" id="7220"/>
    <lineage>
        <taxon>Eukaryota</taxon>
        <taxon>Metazoa</taxon>
        <taxon>Ecdysozoa</taxon>
        <taxon>Arthropoda</taxon>
        <taxon>Hexapoda</taxon>
        <taxon>Insecta</taxon>
        <taxon>Pterygota</taxon>
        <taxon>Neoptera</taxon>
        <taxon>Endopterygota</taxon>
        <taxon>Diptera</taxon>
        <taxon>Brachycera</taxon>
        <taxon>Muscomorpha</taxon>
        <taxon>Ephydroidea</taxon>
        <taxon>Drosophilidae</taxon>
        <taxon>Drosophila</taxon>
        <taxon>Sophophora</taxon>
    </lineage>
</organism>
<dbReference type="InterPro" id="IPR035624">
    <property type="entry name" value="AGGF1_OCRE"/>
</dbReference>
<feature type="compositionally biased region" description="Basic and acidic residues" evidence="1">
    <location>
        <begin position="212"/>
        <end position="230"/>
    </location>
</feature>
<dbReference type="AlphaFoldDB" id="B3NQM4"/>
<dbReference type="Pfam" id="PF17780">
    <property type="entry name" value="OCRE"/>
    <property type="match status" value="1"/>
</dbReference>
<accession>B3NQM4</accession>
<dbReference type="CDD" id="cd22686">
    <property type="entry name" value="FHA_AGGF1"/>
    <property type="match status" value="1"/>
</dbReference>
<dbReference type="SUPFAM" id="SSF49879">
    <property type="entry name" value="SMAD/FHA domain"/>
    <property type="match status" value="1"/>
</dbReference>
<feature type="region of interest" description="Disordered" evidence="1">
    <location>
        <begin position="75"/>
        <end position="106"/>
    </location>
</feature>
<protein>
    <submittedName>
        <fullName evidence="4">Uncharacterized protein, isoform A</fullName>
    </submittedName>
</protein>
<dbReference type="SMART" id="SM00443">
    <property type="entry name" value="G_patch"/>
    <property type="match status" value="1"/>
</dbReference>
<dbReference type="PROSITE" id="PS50006">
    <property type="entry name" value="FHA_DOMAIN"/>
    <property type="match status" value="1"/>
</dbReference>
<dbReference type="Pfam" id="PF01585">
    <property type="entry name" value="G-patch"/>
    <property type="match status" value="1"/>
</dbReference>
<dbReference type="PANTHER" id="PTHR23106">
    <property type="entry name" value="ANGIOGENIC FACTOR WITH G PATCH AND FHA DOMAINS 1"/>
    <property type="match status" value="1"/>
</dbReference>
<dbReference type="PhylomeDB" id="B3NQM4"/>
<dbReference type="OMA" id="QLHKTHA"/>
<feature type="region of interest" description="Disordered" evidence="1">
    <location>
        <begin position="212"/>
        <end position="302"/>
    </location>
</feature>
<sequence length="604" mass="66948">MSLPAEDDDLADTAAKYDSIELKSMQDLEACEQQQLLQYVEKLHGIIRKYDTKLAAYKQKLIHYLSREEKISCDKASQATESDPQGCQDFMENDEDTGKKNQPNDLSATDAFSFVDEMRQAAKHAENLNNFVYEPTSGMYYDPKTGYYYNAEYGLYYDGNTGCYYSYDHAKDSYEFHSQAQVQANEAAKPESEDEDLEVEFDELGGVITDRETLKNIQAEKQKTKDQAEKAKRKAKKKKSKKHSKKKCKKEHRHKSKKRHRHSDDERINDAEEGELSQSSDSSTDESSNAESSSNSNTEDSSVPVFKAAGRFQDIAKKYPPSLRIIVQETNVESLKVGSLHLITYKGGSLGREGAHDVIIPDVNVSKCHLKFKYENKLGIYKCLDLGSRNGTILNGSPMSSDAMDLVHGSVIALGQTRLLCHVHEGNSTCGLCEPGLLIENPAPPVAAVGSSTASVLSHKEQLKKLQRKYGLENEKFVDTGGNGQSNYNDRAATRRVQVGSSTDKEKTEVACVNTEIGSSNKGFKMLSKLGWQKGETLGKTNASAGLLAPINVVANEGTSGLGNSDPVMTSTRHVDKRKLANLKITQARYQRAKDMFGQSDDSD</sequence>
<evidence type="ECO:0000256" key="1">
    <source>
        <dbReference type="SAM" id="MobiDB-lite"/>
    </source>
</evidence>
<dbReference type="GO" id="GO:0003676">
    <property type="term" value="F:nucleic acid binding"/>
    <property type="evidence" value="ECO:0007669"/>
    <property type="project" value="InterPro"/>
</dbReference>
<feature type="domain" description="G-patch" evidence="3">
    <location>
        <begin position="519"/>
        <end position="567"/>
    </location>
</feature>
<evidence type="ECO:0000259" key="2">
    <source>
        <dbReference type="PROSITE" id="PS50006"/>
    </source>
</evidence>
<dbReference type="Proteomes" id="UP000008711">
    <property type="component" value="Unassembled WGS sequence"/>
</dbReference>
<feature type="compositionally biased region" description="Low complexity" evidence="1">
    <location>
        <begin position="277"/>
        <end position="302"/>
    </location>
</feature>
<keyword evidence="5" id="KW-1185">Reference proteome</keyword>
<dbReference type="PROSITE" id="PS50174">
    <property type="entry name" value="G_PATCH"/>
    <property type="match status" value="1"/>
</dbReference>
<evidence type="ECO:0000259" key="3">
    <source>
        <dbReference type="PROSITE" id="PS50174"/>
    </source>
</evidence>
<dbReference type="Gene3D" id="2.60.200.20">
    <property type="match status" value="1"/>
</dbReference>
<dbReference type="InterPro" id="IPR053027">
    <property type="entry name" value="AGGF1"/>
</dbReference>
<dbReference type="CDD" id="cd16164">
    <property type="entry name" value="OCRE_VG5Q"/>
    <property type="match status" value="1"/>
</dbReference>
<gene>
    <name evidence="4" type="primary">Dere\GG20505</name>
    <name evidence="4" type="synonym">dere_GLEANR_5297</name>
    <name evidence="4" type="synonym">GG20505</name>
    <name evidence="4" type="ORF">Dere_GG20505</name>
</gene>
<name>B3NQM4_DROER</name>